<evidence type="ECO:0000256" key="2">
    <source>
        <dbReference type="ARBA" id="ARBA00013095"/>
    </source>
</evidence>
<comment type="caution">
    <text evidence="11">The sequence shown here is derived from an EMBL/GenBank/DDBJ whole genome shotgun (WGS) entry which is preliminary data.</text>
</comment>
<protein>
    <recommendedName>
        <fullName evidence="2">cutinase</fullName>
        <ecNumber evidence="2">3.1.1.74</ecNumber>
    </recommendedName>
</protein>
<evidence type="ECO:0000256" key="5">
    <source>
        <dbReference type="ARBA" id="ARBA00022801"/>
    </source>
</evidence>
<comment type="similarity">
    <text evidence="1">Belongs to the cutinase family.</text>
</comment>
<dbReference type="PRINTS" id="PR00129">
    <property type="entry name" value="CUTINASE"/>
</dbReference>
<reference evidence="11 12" key="1">
    <citation type="submission" date="2017-01" db="EMBL/GenBank/DDBJ databases">
        <title>Draft genome sequence of Diplodia seriata F98.1, a fungal species involved in grapevine trunk diseases.</title>
        <authorList>
            <person name="Robert-Siegwald G."/>
            <person name="Vallet J."/>
            <person name="Abou-Mansour E."/>
            <person name="Xu J."/>
            <person name="Rey P."/>
            <person name="Bertsch C."/>
            <person name="Rego C."/>
            <person name="Larignon P."/>
            <person name="Fontaine F."/>
            <person name="Lebrun M.-H."/>
        </authorList>
    </citation>
    <scope>NUCLEOTIDE SEQUENCE [LARGE SCALE GENOMIC DNA]</scope>
    <source>
        <strain evidence="11 12">F98.1</strain>
    </source>
</reference>
<comment type="catalytic activity">
    <reaction evidence="7">
        <text>cutin + H2O = cutin monomers.</text>
        <dbReference type="EC" id="3.1.1.74"/>
    </reaction>
</comment>
<dbReference type="InterPro" id="IPR029058">
    <property type="entry name" value="AB_hydrolase_fold"/>
</dbReference>
<feature type="chain" id="PRO_5012661708" description="cutinase" evidence="10">
    <location>
        <begin position="21"/>
        <end position="215"/>
    </location>
</feature>
<dbReference type="PANTHER" id="PTHR48250">
    <property type="entry name" value="CUTINASE 2-RELATED"/>
    <property type="match status" value="1"/>
</dbReference>
<dbReference type="OrthoDB" id="2975078at2759"/>
<feature type="active site" evidence="8">
    <location>
        <position position="175"/>
    </location>
</feature>
<evidence type="ECO:0000256" key="6">
    <source>
        <dbReference type="ARBA" id="ARBA00023157"/>
    </source>
</evidence>
<dbReference type="Gene3D" id="3.40.50.1820">
    <property type="entry name" value="alpha/beta hydrolase"/>
    <property type="match status" value="1"/>
</dbReference>
<evidence type="ECO:0000256" key="9">
    <source>
        <dbReference type="PIRSR" id="PIRSR611150-2"/>
    </source>
</evidence>
<evidence type="ECO:0000313" key="11">
    <source>
        <dbReference type="EMBL" id="OMP84230.1"/>
    </source>
</evidence>
<name>A0A1S8B9L3_9PEZI</name>
<dbReference type="SMART" id="SM01110">
    <property type="entry name" value="Cutinase"/>
    <property type="match status" value="1"/>
</dbReference>
<evidence type="ECO:0000256" key="7">
    <source>
        <dbReference type="ARBA" id="ARBA00034045"/>
    </source>
</evidence>
<accession>A0A1S8B9L3</accession>
<evidence type="ECO:0000313" key="12">
    <source>
        <dbReference type="Proteomes" id="UP000190776"/>
    </source>
</evidence>
<keyword evidence="5" id="KW-0378">Hydrolase</keyword>
<dbReference type="AlphaFoldDB" id="A0A1S8B9L3"/>
<dbReference type="GO" id="GO:0050525">
    <property type="term" value="F:cutinase activity"/>
    <property type="evidence" value="ECO:0007669"/>
    <property type="project" value="UniProtKB-EC"/>
</dbReference>
<feature type="disulfide bond" evidence="9">
    <location>
        <begin position="171"/>
        <end position="178"/>
    </location>
</feature>
<keyword evidence="3" id="KW-0719">Serine esterase</keyword>
<evidence type="ECO:0000256" key="8">
    <source>
        <dbReference type="PIRSR" id="PIRSR611150-1"/>
    </source>
</evidence>
<keyword evidence="6 9" id="KW-1015">Disulfide bond</keyword>
<organism evidence="11 12">
    <name type="scientific">Diplodia seriata</name>
    <dbReference type="NCBI Taxonomy" id="420778"/>
    <lineage>
        <taxon>Eukaryota</taxon>
        <taxon>Fungi</taxon>
        <taxon>Dikarya</taxon>
        <taxon>Ascomycota</taxon>
        <taxon>Pezizomycotina</taxon>
        <taxon>Dothideomycetes</taxon>
        <taxon>Dothideomycetes incertae sedis</taxon>
        <taxon>Botryosphaeriales</taxon>
        <taxon>Botryosphaeriaceae</taxon>
        <taxon>Diplodia</taxon>
    </lineage>
</organism>
<feature type="active site" description="Proton donor/acceptor" evidence="8">
    <location>
        <position position="188"/>
    </location>
</feature>
<dbReference type="InterPro" id="IPR000675">
    <property type="entry name" value="Cutinase/axe"/>
</dbReference>
<dbReference type="Pfam" id="PF01083">
    <property type="entry name" value="Cutinase"/>
    <property type="match status" value="1"/>
</dbReference>
<dbReference type="GO" id="GO:0016052">
    <property type="term" value="P:carbohydrate catabolic process"/>
    <property type="evidence" value="ECO:0007669"/>
    <property type="project" value="TreeGrafter"/>
</dbReference>
<evidence type="ECO:0000256" key="1">
    <source>
        <dbReference type="ARBA" id="ARBA00007534"/>
    </source>
</evidence>
<dbReference type="SUPFAM" id="SSF53474">
    <property type="entry name" value="alpha/beta-Hydrolases"/>
    <property type="match status" value="1"/>
</dbReference>
<evidence type="ECO:0000256" key="10">
    <source>
        <dbReference type="SAM" id="SignalP"/>
    </source>
</evidence>
<keyword evidence="4 10" id="KW-0732">Signal</keyword>
<feature type="disulfide bond" evidence="9">
    <location>
        <begin position="37"/>
        <end position="114"/>
    </location>
</feature>
<feature type="active site" description="Nucleophile" evidence="8">
    <location>
        <position position="125"/>
    </location>
</feature>
<dbReference type="PANTHER" id="PTHR48250:SF1">
    <property type="entry name" value="CUTINASE"/>
    <property type="match status" value="1"/>
</dbReference>
<dbReference type="GO" id="GO:0005576">
    <property type="term" value="C:extracellular region"/>
    <property type="evidence" value="ECO:0007669"/>
    <property type="project" value="InterPro"/>
</dbReference>
<sequence>MPPLLPTLLPPLTLLTSPSAFPLSNGPGPQPPQPAACAQLTVIYARGTTEPGPIGLIAGPPLKAALQEQMGGGAGAVDFQGVDYAADVAGFLVGGDPEGSALMAAMVERALADCPASDVVMAGYSQGAQLVHNAAEMLDRDAAAKVAAVVVFGDPDNPDPVAQVARQKVICADGDLICAGQVVVLPPHWSYGDDADEAADFIVSNSKAAGGAARR</sequence>
<gene>
    <name evidence="11" type="ORF">BK809_0000162</name>
</gene>
<dbReference type="EC" id="3.1.1.74" evidence="2"/>
<evidence type="ECO:0000256" key="4">
    <source>
        <dbReference type="ARBA" id="ARBA00022729"/>
    </source>
</evidence>
<dbReference type="EMBL" id="MSZU01000102">
    <property type="protein sequence ID" value="OMP84230.1"/>
    <property type="molecule type" value="Genomic_DNA"/>
</dbReference>
<dbReference type="InterPro" id="IPR011150">
    <property type="entry name" value="Cutinase_monf"/>
</dbReference>
<dbReference type="STRING" id="420778.A0A1S8B9L3"/>
<proteinExistence type="inferred from homology"/>
<feature type="signal peptide" evidence="10">
    <location>
        <begin position="1"/>
        <end position="20"/>
    </location>
</feature>
<dbReference type="Proteomes" id="UP000190776">
    <property type="component" value="Unassembled WGS sequence"/>
</dbReference>
<evidence type="ECO:0000256" key="3">
    <source>
        <dbReference type="ARBA" id="ARBA00022487"/>
    </source>
</evidence>